<feature type="region of interest" description="Disordered" evidence="1">
    <location>
        <begin position="139"/>
        <end position="164"/>
    </location>
</feature>
<organism evidence="2 3">
    <name type="scientific">Nicotiana attenuata</name>
    <name type="common">Coyote tobacco</name>
    <dbReference type="NCBI Taxonomy" id="49451"/>
    <lineage>
        <taxon>Eukaryota</taxon>
        <taxon>Viridiplantae</taxon>
        <taxon>Streptophyta</taxon>
        <taxon>Embryophyta</taxon>
        <taxon>Tracheophyta</taxon>
        <taxon>Spermatophyta</taxon>
        <taxon>Magnoliopsida</taxon>
        <taxon>eudicotyledons</taxon>
        <taxon>Gunneridae</taxon>
        <taxon>Pentapetalae</taxon>
        <taxon>asterids</taxon>
        <taxon>lamiids</taxon>
        <taxon>Solanales</taxon>
        <taxon>Solanaceae</taxon>
        <taxon>Nicotianoideae</taxon>
        <taxon>Nicotianeae</taxon>
        <taxon>Nicotiana</taxon>
    </lineage>
</organism>
<dbReference type="AlphaFoldDB" id="A0A1J6KAE4"/>
<dbReference type="EMBL" id="MJEQ01012725">
    <property type="protein sequence ID" value="OIT18975.1"/>
    <property type="molecule type" value="Genomic_DNA"/>
</dbReference>
<gene>
    <name evidence="2" type="ORF">A4A49_61838</name>
</gene>
<accession>A0A1J6KAE4</accession>
<reference evidence="2" key="1">
    <citation type="submission" date="2016-11" db="EMBL/GenBank/DDBJ databases">
        <title>The genome of Nicotiana attenuata.</title>
        <authorList>
            <person name="Xu S."/>
            <person name="Brockmoeller T."/>
            <person name="Gaquerel E."/>
            <person name="Navarro A."/>
            <person name="Kuhl H."/>
            <person name="Gase K."/>
            <person name="Ling Z."/>
            <person name="Zhou W."/>
            <person name="Kreitzer C."/>
            <person name="Stanke M."/>
            <person name="Tang H."/>
            <person name="Lyons E."/>
            <person name="Pandey P."/>
            <person name="Pandey S.P."/>
            <person name="Timmermann B."/>
            <person name="Baldwin I.T."/>
        </authorList>
    </citation>
    <scope>NUCLEOTIDE SEQUENCE [LARGE SCALE GENOMIC DNA]</scope>
    <source>
        <strain evidence="2">UT</strain>
    </source>
</reference>
<evidence type="ECO:0000256" key="1">
    <source>
        <dbReference type="SAM" id="MobiDB-lite"/>
    </source>
</evidence>
<keyword evidence="3" id="KW-1185">Reference proteome</keyword>
<dbReference type="Proteomes" id="UP000187609">
    <property type="component" value="Unassembled WGS sequence"/>
</dbReference>
<comment type="caution">
    <text evidence="2">The sequence shown here is derived from an EMBL/GenBank/DDBJ whole genome shotgun (WGS) entry which is preliminary data.</text>
</comment>
<evidence type="ECO:0000313" key="3">
    <source>
        <dbReference type="Proteomes" id="UP000187609"/>
    </source>
</evidence>
<dbReference type="Gramene" id="OIT18975">
    <property type="protein sequence ID" value="OIT18975"/>
    <property type="gene ID" value="A4A49_61838"/>
</dbReference>
<name>A0A1J6KAE4_NICAT</name>
<feature type="region of interest" description="Disordered" evidence="1">
    <location>
        <begin position="100"/>
        <end position="123"/>
    </location>
</feature>
<evidence type="ECO:0000313" key="2">
    <source>
        <dbReference type="EMBL" id="OIT18975.1"/>
    </source>
</evidence>
<sequence>MLTKRLLHCGVPVYEEADEIVPAPTELLDILVIPLENGPKLSAATRQEQDNNLQCHMYYTMSPLLQNVGVTEAEKQKVNLECPLLGSTKKLLGLSPCNSFHSSEDRNTTLPSPSRGEAGEEVDDPLAIVSAVADDTVGGLRSRGSRQVRRLVDEESDEEGSEYDQNSRISFSSLMQMSPVGMVLFQLLSLGK</sequence>
<protein>
    <submittedName>
        <fullName evidence="2">Uncharacterized protein</fullName>
    </submittedName>
</protein>
<proteinExistence type="predicted"/>